<dbReference type="AlphaFoldDB" id="A0AAW6UTH0"/>
<evidence type="ECO:0000256" key="1">
    <source>
        <dbReference type="SAM" id="MobiDB-lite"/>
    </source>
</evidence>
<evidence type="ECO:0000313" key="2">
    <source>
        <dbReference type="EMBL" id="MDK1683413.1"/>
    </source>
</evidence>
<proteinExistence type="predicted"/>
<dbReference type="EMBL" id="JASKNE010000001">
    <property type="protein sequence ID" value="MDK1683413.1"/>
    <property type="molecule type" value="Genomic_DNA"/>
</dbReference>
<sequence length="183" mass="21414">MNPDQQQNIPKRESRIFSKSFDYSLDFKKINFRKRPELYRIGRGEQGVLLVEPYKSEILPYWQFADEDKALHSSEKIYALFLEYLEHDDFIGADMARKFLQMGYTRARRYANHKGGKKYQGSVPADQKGLSGAHGRPELARSAEDPVKAAAAQIFKKKWDEAKLNQKYLELKEEFNAFIQENR</sequence>
<dbReference type="InterPro" id="IPR025494">
    <property type="entry name" value="DUF4385"/>
</dbReference>
<gene>
    <name evidence="2" type="ORF">QOR41_06080</name>
</gene>
<organism evidence="2 3">
    <name type="scientific">Acinetobacter terrestris</name>
    <dbReference type="NCBI Taxonomy" id="2529843"/>
    <lineage>
        <taxon>Bacteria</taxon>
        <taxon>Pseudomonadati</taxon>
        <taxon>Pseudomonadota</taxon>
        <taxon>Gammaproteobacteria</taxon>
        <taxon>Moraxellales</taxon>
        <taxon>Moraxellaceae</taxon>
        <taxon>Acinetobacter</taxon>
        <taxon>Acinetobacter Taxon 24</taxon>
    </lineage>
</organism>
<evidence type="ECO:0000313" key="3">
    <source>
        <dbReference type="Proteomes" id="UP001241935"/>
    </source>
</evidence>
<feature type="compositionally biased region" description="Basic and acidic residues" evidence="1">
    <location>
        <begin position="135"/>
        <end position="144"/>
    </location>
</feature>
<dbReference type="Proteomes" id="UP001241935">
    <property type="component" value="Unassembled WGS sequence"/>
</dbReference>
<dbReference type="Pfam" id="PF14328">
    <property type="entry name" value="DUF4385"/>
    <property type="match status" value="1"/>
</dbReference>
<accession>A0AAW6UTH0</accession>
<comment type="caution">
    <text evidence="2">The sequence shown here is derived from an EMBL/GenBank/DDBJ whole genome shotgun (WGS) entry which is preliminary data.</text>
</comment>
<feature type="region of interest" description="Disordered" evidence="1">
    <location>
        <begin position="113"/>
        <end position="144"/>
    </location>
</feature>
<reference evidence="2" key="1">
    <citation type="submission" date="2023-04" db="EMBL/GenBank/DDBJ databases">
        <title>The environmental microbiomes in feedlot watering bowls are a reservoir of florfenicol resistance for bovine respiratory disease pathogens.</title>
        <authorList>
            <person name="Kos D.W."/>
            <person name="Ruzzini A.C."/>
            <person name="Schreiner B."/>
            <person name="Jelinski M.D."/>
        </authorList>
    </citation>
    <scope>NUCLEOTIDE SEQUENCE</scope>
    <source>
        <strain evidence="2">WB3</strain>
    </source>
</reference>
<name>A0AAW6UTH0_9GAMM</name>
<protein>
    <submittedName>
        <fullName evidence="2">DUF4385 domain-containing protein</fullName>
    </submittedName>
</protein>
<dbReference type="RefSeq" id="WP_284066687.1">
    <property type="nucleotide sequence ID" value="NZ_JASKNE010000001.1"/>
</dbReference>